<protein>
    <submittedName>
        <fullName evidence="1">Sugar ABC transporter substrate-binding protein</fullName>
    </submittedName>
</protein>
<dbReference type="Proteomes" id="UP001374599">
    <property type="component" value="Unassembled WGS sequence"/>
</dbReference>
<proteinExistence type="predicted"/>
<comment type="caution">
    <text evidence="1">The sequence shown here is derived from an EMBL/GenBank/DDBJ whole genome shotgun (WGS) entry which is preliminary data.</text>
</comment>
<reference evidence="1" key="1">
    <citation type="submission" date="2023-09" db="EMBL/GenBank/DDBJ databases">
        <title>Vallitalea sediminicola and Vallitalea maricola sp. nov., anaerobic bacteria isolated from marine sediment.</title>
        <authorList>
            <person name="Hirano S."/>
            <person name="Maeda A."/>
            <person name="Terahara T."/>
            <person name="Mori K."/>
            <person name="Hamada M."/>
            <person name="Matsumoto R."/>
            <person name="Kobayashi T."/>
        </authorList>
    </citation>
    <scope>NUCLEOTIDE SEQUENCE</scope>
    <source>
        <strain evidence="1">AN17-2</strain>
    </source>
</reference>
<gene>
    <name evidence="1" type="ORF">AN2V17_00140</name>
</gene>
<evidence type="ECO:0000313" key="2">
    <source>
        <dbReference type="Proteomes" id="UP001374599"/>
    </source>
</evidence>
<name>A0ACB5UE42_9FIRM</name>
<keyword evidence="2" id="KW-1185">Reference proteome</keyword>
<accession>A0ACB5UE42</accession>
<dbReference type="EMBL" id="BTPU01000001">
    <property type="protein sequence ID" value="GMQ60788.1"/>
    <property type="molecule type" value="Genomic_DNA"/>
</dbReference>
<organism evidence="1 2">
    <name type="scientific">Vallitalea maricola</name>
    <dbReference type="NCBI Taxonomy" id="3074433"/>
    <lineage>
        <taxon>Bacteria</taxon>
        <taxon>Bacillati</taxon>
        <taxon>Bacillota</taxon>
        <taxon>Clostridia</taxon>
        <taxon>Lachnospirales</taxon>
        <taxon>Vallitaleaceae</taxon>
        <taxon>Vallitalea</taxon>
    </lineage>
</organism>
<evidence type="ECO:0000313" key="1">
    <source>
        <dbReference type="EMBL" id="GMQ60788.1"/>
    </source>
</evidence>
<sequence>MTKKITMILLSMMLVVSLFSGCSSKDKTKDNVDNTTKNGQTGTNDEKEKAVTLKVAVWDKTKTQTFDELAAKFTEEYPNIKVEYIDISSTEYTNKLSIMLNGGSDLDVFYIKDADTTLSMYKKSQLNDLTSYINESKIDLSKYNGLADNFQFDDGIYGLPFRTDYYVLYYNKDVFDAAKEPYPTNDMTWDEYAEVAARITSGEGANKIYGALTHTWNACVQNWAVQEGKHTIISDDYSFMKPYYERALKMQNDDKSAMDYATLKTSNIHYSGPFLNGQVGMMPMGTWFMNTIILKKSQGETDINWGVATIPHDESIEAGYTVGATTPIAMNADSKNKDEAWKFMKFVTNEQAAAYLSTAGLLPGILTDEALGNVANAEGMPEGMAEALAVKNIQLDRPIAAHVLEVNKILGEEHGLIMFGESTIDEGLQKMQERVAEIMND</sequence>